<dbReference type="EMBL" id="QWDC01000001">
    <property type="protein sequence ID" value="RFZ94765.1"/>
    <property type="molecule type" value="Genomic_DNA"/>
</dbReference>
<sequence>MHVKQSTTHKLVFILLLVIAAGCKTFKPIEPKTNEPLPETFDGNTDTLSAGNMPAANFFKDARLLKLIDTALKANPDLQSALQRIDMAAANVKYNKSLQLPKLDFNARAGLERYGDYTMNGVGNYDTNLSPNINDKQRIPNPTADLFVGFRASWEVDLWGKLKNQKNAALARFLASRSAYRLLTTELTGQIATAYYQLLTLEVEQNIINKNIKLQENALEIVKVQKLGGRATELAVQQFEAQLSHTRGLQFSTSQQITEAENQLRLLSGTFNGTIERDTSLLTLTMPEKLKTGVPSQMLLNRPDVKQAELELAALNADVKSARAAFFPSLTLSPYTGYNAFKGALLFNPGSAVYGLLADLTAPVLNRGRVKAEYESRIAQGKEALFNYQKTVLNGYQEVMNNLKGMDNYSKYFDQKKLEVSALKNAVNVANDLYVVGRANYLEVITAQRDVLTAELELANIKKDIFISEINLYRALGGGWR</sequence>
<keyword evidence="4" id="KW-1185">Reference proteome</keyword>
<dbReference type="Gene3D" id="1.20.1600.10">
    <property type="entry name" value="Outer membrane efflux proteins (OEP)"/>
    <property type="match status" value="1"/>
</dbReference>
<evidence type="ECO:0000256" key="2">
    <source>
        <dbReference type="RuleBase" id="RU362097"/>
    </source>
</evidence>
<comment type="similarity">
    <text evidence="1 2">Belongs to the outer membrane factor (OMF) (TC 1.B.17) family.</text>
</comment>
<evidence type="ECO:0000256" key="1">
    <source>
        <dbReference type="ARBA" id="ARBA00007613"/>
    </source>
</evidence>
<keyword evidence="2" id="KW-1134">Transmembrane beta strand</keyword>
<comment type="subcellular location">
    <subcellularLocation>
        <location evidence="2">Cell membrane</location>
        <topology evidence="2">Lipid-anchor</topology>
    </subcellularLocation>
</comment>
<proteinExistence type="inferred from homology"/>
<keyword evidence="2" id="KW-0472">Membrane</keyword>
<keyword evidence="2" id="KW-0812">Transmembrane</keyword>
<dbReference type="RefSeq" id="WP_117390323.1">
    <property type="nucleotide sequence ID" value="NZ_QWDC01000001.1"/>
</dbReference>
<dbReference type="Pfam" id="PF02321">
    <property type="entry name" value="OEP"/>
    <property type="match status" value="2"/>
</dbReference>
<keyword evidence="2" id="KW-0564">Palmitate</keyword>
<dbReference type="NCBIfam" id="TIGR01845">
    <property type="entry name" value="outer_NodT"/>
    <property type="match status" value="1"/>
</dbReference>
<dbReference type="InterPro" id="IPR010131">
    <property type="entry name" value="MdtP/NodT-like"/>
</dbReference>
<dbReference type="PROSITE" id="PS51257">
    <property type="entry name" value="PROKAR_LIPOPROTEIN"/>
    <property type="match status" value="1"/>
</dbReference>
<dbReference type="AlphaFoldDB" id="A0A372NXC4"/>
<dbReference type="GO" id="GO:0005886">
    <property type="term" value="C:plasma membrane"/>
    <property type="evidence" value="ECO:0007669"/>
    <property type="project" value="UniProtKB-SubCell"/>
</dbReference>
<evidence type="ECO:0000313" key="4">
    <source>
        <dbReference type="Proteomes" id="UP000264217"/>
    </source>
</evidence>
<dbReference type="Gene3D" id="2.20.200.10">
    <property type="entry name" value="Outer membrane efflux proteins (OEP)"/>
    <property type="match status" value="1"/>
</dbReference>
<evidence type="ECO:0000313" key="3">
    <source>
        <dbReference type="EMBL" id="RFZ94765.1"/>
    </source>
</evidence>
<protein>
    <submittedName>
        <fullName evidence="3">Efflux transporter outer membrane subunit</fullName>
    </submittedName>
</protein>
<dbReference type="PANTHER" id="PTHR30203:SF30">
    <property type="entry name" value="OUTER MEMBRANE PROTEIN-RELATED"/>
    <property type="match status" value="1"/>
</dbReference>
<keyword evidence="2" id="KW-0449">Lipoprotein</keyword>
<dbReference type="InterPro" id="IPR003423">
    <property type="entry name" value="OMP_efflux"/>
</dbReference>
<dbReference type="Proteomes" id="UP000264217">
    <property type="component" value="Unassembled WGS sequence"/>
</dbReference>
<organism evidence="3 4">
    <name type="scientific">Mucilaginibacter conchicola</name>
    <dbReference type="NCBI Taxonomy" id="2303333"/>
    <lineage>
        <taxon>Bacteria</taxon>
        <taxon>Pseudomonadati</taxon>
        <taxon>Bacteroidota</taxon>
        <taxon>Sphingobacteriia</taxon>
        <taxon>Sphingobacteriales</taxon>
        <taxon>Sphingobacteriaceae</taxon>
        <taxon>Mucilaginibacter</taxon>
    </lineage>
</organism>
<dbReference type="OrthoDB" id="9770517at2"/>
<dbReference type="GO" id="GO:0015562">
    <property type="term" value="F:efflux transmembrane transporter activity"/>
    <property type="evidence" value="ECO:0007669"/>
    <property type="project" value="InterPro"/>
</dbReference>
<gene>
    <name evidence="3" type="ORF">D0C36_04300</name>
</gene>
<dbReference type="PANTHER" id="PTHR30203">
    <property type="entry name" value="OUTER MEMBRANE CATION EFFLUX PROTEIN"/>
    <property type="match status" value="1"/>
</dbReference>
<dbReference type="SUPFAM" id="SSF56954">
    <property type="entry name" value="Outer membrane efflux proteins (OEP)"/>
    <property type="match status" value="1"/>
</dbReference>
<comment type="caution">
    <text evidence="3">The sequence shown here is derived from an EMBL/GenBank/DDBJ whole genome shotgun (WGS) entry which is preliminary data.</text>
</comment>
<name>A0A372NXC4_9SPHI</name>
<reference evidence="3 4" key="1">
    <citation type="submission" date="2018-08" db="EMBL/GenBank/DDBJ databases">
        <title>Mucilaginibacter sp. MYSH2.</title>
        <authorList>
            <person name="Seo T."/>
        </authorList>
    </citation>
    <scope>NUCLEOTIDE SEQUENCE [LARGE SCALE GENOMIC DNA]</scope>
    <source>
        <strain evidence="3 4">MYSH2</strain>
    </source>
</reference>
<accession>A0A372NXC4</accession>